<dbReference type="GO" id="GO:0003677">
    <property type="term" value="F:DNA binding"/>
    <property type="evidence" value="ECO:0007669"/>
    <property type="project" value="UniProtKB-KW"/>
</dbReference>
<dbReference type="RefSeq" id="WP_055182096.1">
    <property type="nucleotide sequence ID" value="NZ_CATVSP010000096.1"/>
</dbReference>
<gene>
    <name evidence="3" type="ORF">ERS852578_00206</name>
</gene>
<dbReference type="Gene3D" id="1.10.260.40">
    <property type="entry name" value="lambda repressor-like DNA-binding domains"/>
    <property type="match status" value="1"/>
</dbReference>
<dbReference type="SUPFAM" id="SSF47413">
    <property type="entry name" value="lambda repressor-like DNA-binding domains"/>
    <property type="match status" value="1"/>
</dbReference>
<evidence type="ECO:0000256" key="1">
    <source>
        <dbReference type="ARBA" id="ARBA00023125"/>
    </source>
</evidence>
<dbReference type="InterPro" id="IPR001387">
    <property type="entry name" value="Cro/C1-type_HTH"/>
</dbReference>
<evidence type="ECO:0000313" key="4">
    <source>
        <dbReference type="Proteomes" id="UP000095390"/>
    </source>
</evidence>
<proteinExistence type="predicted"/>
<dbReference type="PROSITE" id="PS50943">
    <property type="entry name" value="HTH_CROC1"/>
    <property type="match status" value="1"/>
</dbReference>
<evidence type="ECO:0000259" key="2">
    <source>
        <dbReference type="PROSITE" id="PS50943"/>
    </source>
</evidence>
<sequence length="117" mass="13487">MENLNKLIGERIAKLRKENHMTQAMLAEKLNISVRHCSAIECGNARLSIEKLIEVADLFHVTLDYLILGRRSSNKYIDLFPDSLIQSLQSGTDAELDLFKQYIQMFHKIYSSKKDSK</sequence>
<evidence type="ECO:0000313" key="3">
    <source>
        <dbReference type="EMBL" id="CUM78429.1"/>
    </source>
</evidence>
<dbReference type="AlphaFoldDB" id="A0A173RLB2"/>
<reference evidence="3 4" key="1">
    <citation type="submission" date="2015-09" db="EMBL/GenBank/DDBJ databases">
        <authorList>
            <consortium name="Pathogen Informatics"/>
        </authorList>
    </citation>
    <scope>NUCLEOTIDE SEQUENCE [LARGE SCALE GENOMIC DNA]</scope>
    <source>
        <strain evidence="3 4">2789STDY5834966</strain>
    </source>
</reference>
<feature type="domain" description="HTH cro/C1-type" evidence="2">
    <location>
        <begin position="12"/>
        <end position="66"/>
    </location>
</feature>
<dbReference type="CDD" id="cd00093">
    <property type="entry name" value="HTH_XRE"/>
    <property type="match status" value="1"/>
</dbReference>
<dbReference type="OrthoDB" id="9815852at2"/>
<keyword evidence="1" id="KW-0238">DNA-binding</keyword>
<dbReference type="PANTHER" id="PTHR46558">
    <property type="entry name" value="TRACRIPTIONAL REGULATORY PROTEIN-RELATED-RELATED"/>
    <property type="match status" value="1"/>
</dbReference>
<protein>
    <submittedName>
        <fullName evidence="3">Anaerobic benzoate catabolism transcriptional regulator</fullName>
    </submittedName>
</protein>
<dbReference type="InterPro" id="IPR010982">
    <property type="entry name" value="Lambda_DNA-bd_dom_sf"/>
</dbReference>
<dbReference type="Pfam" id="PF01381">
    <property type="entry name" value="HTH_3"/>
    <property type="match status" value="1"/>
</dbReference>
<organism evidence="3 4">
    <name type="scientific">Anaerobutyricum hallii</name>
    <dbReference type="NCBI Taxonomy" id="39488"/>
    <lineage>
        <taxon>Bacteria</taxon>
        <taxon>Bacillati</taxon>
        <taxon>Bacillota</taxon>
        <taxon>Clostridia</taxon>
        <taxon>Lachnospirales</taxon>
        <taxon>Lachnospiraceae</taxon>
        <taxon>Anaerobutyricum</taxon>
    </lineage>
</organism>
<dbReference type="PANTHER" id="PTHR46558:SF4">
    <property type="entry name" value="DNA-BIDING PHAGE PROTEIN"/>
    <property type="match status" value="1"/>
</dbReference>
<dbReference type="Proteomes" id="UP000095390">
    <property type="component" value="Unassembled WGS sequence"/>
</dbReference>
<dbReference type="SMART" id="SM00530">
    <property type="entry name" value="HTH_XRE"/>
    <property type="match status" value="1"/>
</dbReference>
<name>A0A173RLB2_9FIRM</name>
<dbReference type="EMBL" id="CYYC01000002">
    <property type="protein sequence ID" value="CUM78429.1"/>
    <property type="molecule type" value="Genomic_DNA"/>
</dbReference>
<accession>A0A173RLB2</accession>